<gene>
    <name evidence="1" type="ORF">PFLmoz3_06165</name>
</gene>
<reference evidence="1 2" key="1">
    <citation type="submission" date="2015-05" db="EMBL/GenBank/DDBJ databases">
        <title>A genomic and transcriptomic approach to investigate the blue pigment phenotype in Pseudomonas fluorescens.</title>
        <authorList>
            <person name="Andreani N.A."/>
            <person name="Cardazzo B."/>
        </authorList>
    </citation>
    <scope>NUCLEOTIDE SEQUENCE [LARGE SCALE GENOMIC DNA]</scope>
    <source>
        <strain evidence="1 2">Ps_22</strain>
    </source>
</reference>
<proteinExistence type="predicted"/>
<dbReference type="EMBL" id="LCYA01000284">
    <property type="protein sequence ID" value="KWV73132.1"/>
    <property type="molecule type" value="Genomic_DNA"/>
</dbReference>
<evidence type="ECO:0000313" key="2">
    <source>
        <dbReference type="Proteomes" id="UP000061348"/>
    </source>
</evidence>
<comment type="caution">
    <text evidence="1">The sequence shown here is derived from an EMBL/GenBank/DDBJ whole genome shotgun (WGS) entry which is preliminary data.</text>
</comment>
<dbReference type="Gene3D" id="3.40.50.300">
    <property type="entry name" value="P-loop containing nucleotide triphosphate hydrolases"/>
    <property type="match status" value="1"/>
</dbReference>
<dbReference type="InterPro" id="IPR027417">
    <property type="entry name" value="P-loop_NTPase"/>
</dbReference>
<evidence type="ECO:0000313" key="1">
    <source>
        <dbReference type="EMBL" id="KWV73132.1"/>
    </source>
</evidence>
<accession>A0A109KPS6</accession>
<sequence length="646" mass="71281">MSDPVLYIPLLASQADILVDPSSSARVLLGQWDVPQVASVAVIQNLPTLDGKPKSEMLVEKALAELISVGTELSQTHPPGTFSSLIAGRFKRELFERGLALMPRLRLRFLDEETLDATQFLNGGHWDFNFCAAHTQKLNPLKHSFETPSGKTISLSNQQSRTFRVIHAEPDESIHIQGLAGTGKTHMIERLVDSLSSCRPLVLAFTAVQLQALMQRIGAANVRGMTFGDLANYVLERSVGYYRPGKRASARHQVTPEDIASRLGFGSISRLSPAQVATACARMVASFCNSTDLALSEQHIPKGLTLDAVDRLVLVGYAQRLWDQTIEPTDQRLQLPLRGYHRIKHMTLLHEAVIGLEFTHIIVDEAHDLSWPLSVFLDRCTQPVITLGDACQRLDGSYYQRASTLRKHEITHSIRAGRQIEGVINPLIDKHPILKLASLEGNNGIETKVVYYDKPEVPTGAVTILVDSEWGLFEWFQRLGSAGATFSLLPGAINTFRRFILDCIGLFHDQVRPTHSALFRYTNWDDLRADMGSKNSSFQRIDRMLSKGYSSSEFEASLLNLDASGTAPLQLGRVMDARNSEIDAVMLAPDLLSQVGPGDRIAASRAFAALYTGGSRARHQLIVPGYLRDWASDMSTAAKAQPTPSP</sequence>
<dbReference type="SUPFAM" id="SSF52540">
    <property type="entry name" value="P-loop containing nucleoside triphosphate hydrolases"/>
    <property type="match status" value="1"/>
</dbReference>
<protein>
    <submittedName>
        <fullName evidence="1">Uncharacterized protein</fullName>
    </submittedName>
</protein>
<organism evidence="1 2">
    <name type="scientific">Pseudomonas fluorescens</name>
    <dbReference type="NCBI Taxonomy" id="294"/>
    <lineage>
        <taxon>Bacteria</taxon>
        <taxon>Pseudomonadati</taxon>
        <taxon>Pseudomonadota</taxon>
        <taxon>Gammaproteobacteria</taxon>
        <taxon>Pseudomonadales</taxon>
        <taxon>Pseudomonadaceae</taxon>
        <taxon>Pseudomonas</taxon>
    </lineage>
</organism>
<dbReference type="PATRIC" id="fig|294.194.peg.6857"/>
<dbReference type="Proteomes" id="UP000061348">
    <property type="component" value="Unassembled WGS sequence"/>
</dbReference>
<name>A0A109KPS6_PSEFL</name>
<dbReference type="AlphaFoldDB" id="A0A109KPS6"/>
<dbReference type="RefSeq" id="WP_060765409.1">
    <property type="nucleotide sequence ID" value="NZ_LCYA01000284.1"/>
</dbReference>